<gene>
    <name evidence="2" type="ORF">g.45626</name>
</gene>
<dbReference type="Pfam" id="PF13843">
    <property type="entry name" value="DDE_Tnp_1_7"/>
    <property type="match status" value="1"/>
</dbReference>
<proteinExistence type="predicted"/>
<protein>
    <recommendedName>
        <fullName evidence="1">PiggyBac transposable element-derived protein domain-containing protein</fullName>
    </recommendedName>
</protein>
<name>A0A1B6DWI1_9HEMI</name>
<organism evidence="2">
    <name type="scientific">Clastoptera arizonana</name>
    <name type="common">Arizona spittle bug</name>
    <dbReference type="NCBI Taxonomy" id="38151"/>
    <lineage>
        <taxon>Eukaryota</taxon>
        <taxon>Metazoa</taxon>
        <taxon>Ecdysozoa</taxon>
        <taxon>Arthropoda</taxon>
        <taxon>Hexapoda</taxon>
        <taxon>Insecta</taxon>
        <taxon>Pterygota</taxon>
        <taxon>Neoptera</taxon>
        <taxon>Paraneoptera</taxon>
        <taxon>Hemiptera</taxon>
        <taxon>Auchenorrhyncha</taxon>
        <taxon>Cercopoidea</taxon>
        <taxon>Clastopteridae</taxon>
        <taxon>Clastoptera</taxon>
    </lineage>
</organism>
<dbReference type="EMBL" id="GEDC01007309">
    <property type="protein sequence ID" value="JAS29989.1"/>
    <property type="molecule type" value="Transcribed_RNA"/>
</dbReference>
<dbReference type="AlphaFoldDB" id="A0A1B6DWI1"/>
<feature type="domain" description="PiggyBac transposable element-derived protein" evidence="1">
    <location>
        <begin position="98"/>
        <end position="168"/>
    </location>
</feature>
<reference evidence="2" key="1">
    <citation type="submission" date="2015-12" db="EMBL/GenBank/DDBJ databases">
        <title>De novo transcriptome assembly of four potential Pierce s Disease insect vectors from Arizona vineyards.</title>
        <authorList>
            <person name="Tassone E.E."/>
        </authorList>
    </citation>
    <scope>NUCLEOTIDE SEQUENCE</scope>
</reference>
<evidence type="ECO:0000313" key="2">
    <source>
        <dbReference type="EMBL" id="JAS29989.1"/>
    </source>
</evidence>
<feature type="non-terminal residue" evidence="2">
    <location>
        <position position="168"/>
    </location>
</feature>
<sequence length="168" mass="19351">GVEELPSEEPEDANFLNVSQNITFQDENDFDDIECIPLKQRQTASIVTRQNGKAAYFSRDRKMLWDLQPKNAQVRAPLRNILRMRMGCVAQSAKHANSPIEAWNLFFNDDTINNITDYTNIYISANKEKFARERDSKTTNPTEIRAVIGLLYMAGVMRSSHHNLEDVW</sequence>
<accession>A0A1B6DWI1</accession>
<feature type="non-terminal residue" evidence="2">
    <location>
        <position position="1"/>
    </location>
</feature>
<dbReference type="InterPro" id="IPR029526">
    <property type="entry name" value="PGBD"/>
</dbReference>
<evidence type="ECO:0000259" key="1">
    <source>
        <dbReference type="Pfam" id="PF13843"/>
    </source>
</evidence>